<feature type="binding site" evidence="4">
    <location>
        <position position="314"/>
    </location>
    <ligand>
        <name>S-adenosyl-L-methionine</name>
        <dbReference type="ChEBI" id="CHEBI:59789"/>
    </ligand>
</feature>
<gene>
    <name evidence="7" type="primary">rlmD</name>
    <name evidence="7" type="ORF">ENS56_04675</name>
</gene>
<dbReference type="Gene3D" id="2.40.50.1070">
    <property type="match status" value="1"/>
</dbReference>
<feature type="active site" evidence="5">
    <location>
        <position position="441"/>
    </location>
</feature>
<evidence type="ECO:0000313" key="7">
    <source>
        <dbReference type="EMBL" id="HGT47304.1"/>
    </source>
</evidence>
<proteinExistence type="inferred from homology"/>
<dbReference type="AlphaFoldDB" id="A0A832G0R5"/>
<feature type="binding site" evidence="4">
    <location>
        <position position="364"/>
    </location>
    <ligand>
        <name>S-adenosyl-L-methionine</name>
        <dbReference type="ChEBI" id="CHEBI:59789"/>
    </ligand>
</feature>
<dbReference type="InterPro" id="IPR030390">
    <property type="entry name" value="MeTrfase_TrmA_AS"/>
</dbReference>
<dbReference type="NCBIfam" id="TIGR00479">
    <property type="entry name" value="rumA"/>
    <property type="match status" value="1"/>
</dbReference>
<evidence type="ECO:0000256" key="5">
    <source>
        <dbReference type="PROSITE-ProRule" id="PRU10015"/>
    </source>
</evidence>
<dbReference type="EMBL" id="DSVI01000005">
    <property type="protein sequence ID" value="HGT47304.1"/>
    <property type="molecule type" value="Genomic_DNA"/>
</dbReference>
<organism evidence="7">
    <name type="scientific">Ignavibacterium album</name>
    <dbReference type="NCBI Taxonomy" id="591197"/>
    <lineage>
        <taxon>Bacteria</taxon>
        <taxon>Pseudomonadati</taxon>
        <taxon>Ignavibacteriota</taxon>
        <taxon>Ignavibacteria</taxon>
        <taxon>Ignavibacteriales</taxon>
        <taxon>Ignavibacteriaceae</taxon>
        <taxon>Ignavibacterium</taxon>
    </lineage>
</organism>
<dbReference type="InterPro" id="IPR010280">
    <property type="entry name" value="U5_MeTrfase_fam"/>
</dbReference>
<dbReference type="FunFam" id="2.40.50.1070:FF:000003">
    <property type="entry name" value="23S rRNA (Uracil-5-)-methyltransferase RumA"/>
    <property type="match status" value="1"/>
</dbReference>
<evidence type="ECO:0000256" key="1">
    <source>
        <dbReference type="ARBA" id="ARBA00022603"/>
    </source>
</evidence>
<dbReference type="SUPFAM" id="SSF50249">
    <property type="entry name" value="Nucleic acid-binding proteins"/>
    <property type="match status" value="1"/>
</dbReference>
<dbReference type="PROSITE" id="PS50926">
    <property type="entry name" value="TRAM"/>
    <property type="match status" value="1"/>
</dbReference>
<feature type="binding site" evidence="4">
    <location>
        <position position="414"/>
    </location>
    <ligand>
        <name>S-adenosyl-L-methionine</name>
        <dbReference type="ChEBI" id="CHEBI:59789"/>
    </ligand>
</feature>
<dbReference type="CDD" id="cd02440">
    <property type="entry name" value="AdoMet_MTases"/>
    <property type="match status" value="1"/>
</dbReference>
<dbReference type="GO" id="GO:0070475">
    <property type="term" value="P:rRNA base methylation"/>
    <property type="evidence" value="ECO:0007669"/>
    <property type="project" value="TreeGrafter"/>
</dbReference>
<dbReference type="PROSITE" id="PS51687">
    <property type="entry name" value="SAM_MT_RNA_M5U"/>
    <property type="match status" value="1"/>
</dbReference>
<keyword evidence="1 4" id="KW-0489">Methyltransferase</keyword>
<evidence type="ECO:0000259" key="6">
    <source>
        <dbReference type="PROSITE" id="PS50926"/>
    </source>
</evidence>
<comment type="caution">
    <text evidence="7">The sequence shown here is derived from an EMBL/GenBank/DDBJ whole genome shotgun (WGS) entry which is preliminary data.</text>
</comment>
<feature type="binding site" evidence="4">
    <location>
        <position position="343"/>
    </location>
    <ligand>
        <name>S-adenosyl-L-methionine</name>
        <dbReference type="ChEBI" id="CHEBI:59789"/>
    </ligand>
</feature>
<dbReference type="Gene3D" id="3.40.50.150">
    <property type="entry name" value="Vaccinia Virus protein VP39"/>
    <property type="match status" value="1"/>
</dbReference>
<dbReference type="GO" id="GO:0070041">
    <property type="term" value="F:rRNA (uridine-C5-)-methyltransferase activity"/>
    <property type="evidence" value="ECO:0007669"/>
    <property type="project" value="TreeGrafter"/>
</dbReference>
<dbReference type="Pfam" id="PF05958">
    <property type="entry name" value="tRNA_U5-meth_tr"/>
    <property type="match status" value="1"/>
</dbReference>
<dbReference type="InterPro" id="IPR002792">
    <property type="entry name" value="TRAM_dom"/>
</dbReference>
<accession>A0A832G0R5</accession>
<dbReference type="InterPro" id="IPR012340">
    <property type="entry name" value="NA-bd_OB-fold"/>
</dbReference>
<dbReference type="PROSITE" id="PS01231">
    <property type="entry name" value="TRMA_2"/>
    <property type="match status" value="1"/>
</dbReference>
<comment type="similarity">
    <text evidence="4">Belongs to the class I-like SAM-binding methyltransferase superfamily. RNA M5U methyltransferase family.</text>
</comment>
<keyword evidence="3 4" id="KW-0949">S-adenosyl-L-methionine</keyword>
<dbReference type="InterPro" id="IPR029063">
    <property type="entry name" value="SAM-dependent_MTases_sf"/>
</dbReference>
<dbReference type="Gene3D" id="2.40.50.140">
    <property type="entry name" value="Nucleic acid-binding proteins"/>
    <property type="match status" value="1"/>
</dbReference>
<feature type="domain" description="TRAM" evidence="6">
    <location>
        <begin position="2"/>
        <end position="75"/>
    </location>
</feature>
<evidence type="ECO:0000256" key="2">
    <source>
        <dbReference type="ARBA" id="ARBA00022679"/>
    </source>
</evidence>
<evidence type="ECO:0000256" key="4">
    <source>
        <dbReference type="PROSITE-ProRule" id="PRU01024"/>
    </source>
</evidence>
<name>A0A832G0R5_9BACT</name>
<dbReference type="PANTHER" id="PTHR11061:SF30">
    <property type="entry name" value="TRNA (URACIL(54)-C(5))-METHYLTRANSFERASE"/>
    <property type="match status" value="1"/>
</dbReference>
<dbReference type="EC" id="2.1.1.190" evidence="7"/>
<dbReference type="PANTHER" id="PTHR11061">
    <property type="entry name" value="RNA M5U METHYLTRANSFERASE"/>
    <property type="match status" value="1"/>
</dbReference>
<protein>
    <submittedName>
        <fullName evidence="7">23S rRNA (Uracil(1939)-C(5))-methyltransferase RlmD</fullName>
        <ecNumber evidence="7">2.1.1.190</ecNumber>
    </submittedName>
</protein>
<evidence type="ECO:0000256" key="3">
    <source>
        <dbReference type="ARBA" id="ARBA00022691"/>
    </source>
</evidence>
<dbReference type="PROSITE" id="PS01230">
    <property type="entry name" value="TRMA_1"/>
    <property type="match status" value="1"/>
</dbReference>
<dbReference type="FunFam" id="3.40.50.150:FF:000009">
    <property type="entry name" value="23S rRNA (Uracil(1939)-C(5))-methyltransferase RlmD"/>
    <property type="match status" value="1"/>
</dbReference>
<keyword evidence="2 4" id="KW-0808">Transferase</keyword>
<feature type="active site" description="Nucleophile" evidence="4">
    <location>
        <position position="441"/>
    </location>
</feature>
<dbReference type="Pfam" id="PF01938">
    <property type="entry name" value="TRAM"/>
    <property type="match status" value="1"/>
</dbReference>
<reference evidence="7" key="1">
    <citation type="journal article" date="2020" name="mSystems">
        <title>Genome- and Community-Level Interaction Insights into Carbon Utilization and Element Cycling Functions of Hydrothermarchaeota in Hydrothermal Sediment.</title>
        <authorList>
            <person name="Zhou Z."/>
            <person name="Liu Y."/>
            <person name="Xu W."/>
            <person name="Pan J."/>
            <person name="Luo Z.H."/>
            <person name="Li M."/>
        </authorList>
    </citation>
    <scope>NUCLEOTIDE SEQUENCE [LARGE SCALE GENOMIC DNA]</scope>
    <source>
        <strain evidence="7">SpSt-500</strain>
    </source>
</reference>
<dbReference type="SUPFAM" id="SSF53335">
    <property type="entry name" value="S-adenosyl-L-methionine-dependent methyltransferases"/>
    <property type="match status" value="1"/>
</dbReference>
<sequence length="483" mass="54857">MKIKKGDITELHIEKYAFEGKGIAKVSKNELLGINEEDGNEKNYVVFVHGTYPGDVVKARLTKIKKSYAEAIAVEILSPSSDRTKAKCKYFGLCGGCKQQDLSYPKQLEYKQKQVGEIFNKLGGFIDFSTEPILPSDNVFFYRNKMEFSFSDKRWLTKKEISSNDKLSKDFALGLHIPKIYDKVLDIDECLLQSDLSNQILNFTRKFFLEKNISVYSTKTHTGFLRNLVIRQSFYNNYLMVNLVTSDEDEILLKEFANNLIEKFPAVTTVVNNISKKLSSVAVGDYEKVIYGSGFIYDKIGDYNFRISANSFFQTNTKQAEKLYQTTVDFAEFNGNETVYDLYSGAGTIAIFISQKVRKVFAFESVQSAVEDAKVNAQLNNISNVDFIIADLYKSFLPLVEKNNLPKPDVIIVDPPRSGMHKNTVDDVIALAPEKIVYVSCNPTTQVRDIKLMAEAGYKLVKIKPVDMFPHTYHIENVAFLKK</sequence>
<dbReference type="InterPro" id="IPR030391">
    <property type="entry name" value="MeTrfase_TrmA_CS"/>
</dbReference>